<keyword evidence="3" id="KW-1185">Reference proteome</keyword>
<dbReference type="EMBL" id="JABFDY010000019">
    <property type="protein sequence ID" value="KAF7693204.1"/>
    <property type="molecule type" value="Genomic_DNA"/>
</dbReference>
<dbReference type="Proteomes" id="UP000606274">
    <property type="component" value="Unassembled WGS sequence"/>
</dbReference>
<keyword evidence="1" id="KW-0175">Coiled coil</keyword>
<evidence type="ECO:0000313" key="3">
    <source>
        <dbReference type="Proteomes" id="UP000606274"/>
    </source>
</evidence>
<gene>
    <name evidence="2" type="ORF">HF521_008520</name>
</gene>
<dbReference type="OrthoDB" id="8886508at2759"/>
<proteinExistence type="predicted"/>
<reference evidence="2" key="1">
    <citation type="submission" date="2020-08" db="EMBL/GenBank/DDBJ databases">
        <title>Chromosome-level assembly of Southern catfish (Silurus meridionalis) provides insights into visual adaptation to the nocturnal and benthic lifestyles.</title>
        <authorList>
            <person name="Zhang Y."/>
            <person name="Wang D."/>
            <person name="Peng Z."/>
        </authorList>
    </citation>
    <scope>NUCLEOTIDE SEQUENCE</scope>
    <source>
        <strain evidence="2">SWU-2019-XX</strain>
        <tissue evidence="2">Muscle</tissue>
    </source>
</reference>
<accession>A0A8T0AMZ9</accession>
<feature type="coiled-coil region" evidence="1">
    <location>
        <begin position="326"/>
        <end position="356"/>
    </location>
</feature>
<evidence type="ECO:0000256" key="1">
    <source>
        <dbReference type="SAM" id="Coils"/>
    </source>
</evidence>
<organism evidence="2 3">
    <name type="scientific">Silurus meridionalis</name>
    <name type="common">Southern catfish</name>
    <name type="synonym">Silurus soldatovi meridionalis</name>
    <dbReference type="NCBI Taxonomy" id="175797"/>
    <lineage>
        <taxon>Eukaryota</taxon>
        <taxon>Metazoa</taxon>
        <taxon>Chordata</taxon>
        <taxon>Craniata</taxon>
        <taxon>Vertebrata</taxon>
        <taxon>Euteleostomi</taxon>
        <taxon>Actinopterygii</taxon>
        <taxon>Neopterygii</taxon>
        <taxon>Teleostei</taxon>
        <taxon>Ostariophysi</taxon>
        <taxon>Siluriformes</taxon>
        <taxon>Siluridae</taxon>
        <taxon>Silurus</taxon>
    </lineage>
</organism>
<evidence type="ECO:0000313" key="2">
    <source>
        <dbReference type="EMBL" id="KAF7693204.1"/>
    </source>
</evidence>
<dbReference type="AlphaFoldDB" id="A0A8T0AMZ9"/>
<sequence>MMMSNRKLEEGFHLLDNEERLPDLQSCEKSTLQSQHNLDIFSISSGSPCLNKDAQMNSKSKDNQQSEELLLQPLDTSGTLAHLRHASPLESIRELVEMEERTEGRSPGDGAVPIKDMTKETSPSTLMRYGELSSDGCGDVLERTALGQDSNTQFDLLDTCSSMDDVPVGSCPPGDTTYIALIPGHLEWGSSDNQKDVAGHQLTPSQESSDILVDNQSVITPLQDLQEESTCSQTGMKINKVSDESEEEIFNPNLKAADSHICGKEGGVNNQTLIEVLSACEARVEQLEELKSSSIEMSAQLRSARVLTARLHQKVLNLEHECHLKDKELQDLMVSLEKTNEALQTRNSEMAAVTEEFHRLHLELEEQKKTAAAGRTVSANGQLASNTHCRNGSSKVCTLL</sequence>
<protein>
    <submittedName>
        <fullName evidence="2">Uncharacterized protein</fullName>
    </submittedName>
</protein>
<name>A0A8T0AMZ9_SILME</name>
<comment type="caution">
    <text evidence="2">The sequence shown here is derived from an EMBL/GenBank/DDBJ whole genome shotgun (WGS) entry which is preliminary data.</text>
</comment>